<dbReference type="Gene3D" id="1.10.357.10">
    <property type="entry name" value="Tetracycline Repressor, domain 2"/>
    <property type="match status" value="1"/>
</dbReference>
<dbReference type="Pfam" id="PF00440">
    <property type="entry name" value="TetR_N"/>
    <property type="match status" value="1"/>
</dbReference>
<dbReference type="InterPro" id="IPR001647">
    <property type="entry name" value="HTH_TetR"/>
</dbReference>
<reference evidence="8" key="1">
    <citation type="journal article" date="2019" name="Int. J. Syst. Evol. Microbiol.">
        <title>The Global Catalogue of Microorganisms (GCM) 10K type strain sequencing project: providing services to taxonomists for standard genome sequencing and annotation.</title>
        <authorList>
            <consortium name="The Broad Institute Genomics Platform"/>
            <consortium name="The Broad Institute Genome Sequencing Center for Infectious Disease"/>
            <person name="Wu L."/>
            <person name="Ma J."/>
        </authorList>
    </citation>
    <scope>NUCLEOTIDE SEQUENCE [LARGE SCALE GENOMIC DNA]</scope>
    <source>
        <strain evidence="8">JCM 17839</strain>
    </source>
</reference>
<dbReference type="PANTHER" id="PTHR30055:SF234">
    <property type="entry name" value="HTH-TYPE TRANSCRIPTIONAL REGULATOR BETI"/>
    <property type="match status" value="1"/>
</dbReference>
<evidence type="ECO:0000256" key="5">
    <source>
        <dbReference type="SAM" id="MobiDB-lite"/>
    </source>
</evidence>
<accession>A0ABP8PPY0</accession>
<dbReference type="PANTHER" id="PTHR30055">
    <property type="entry name" value="HTH-TYPE TRANSCRIPTIONAL REGULATOR RUTR"/>
    <property type="match status" value="1"/>
</dbReference>
<evidence type="ECO:0000256" key="3">
    <source>
        <dbReference type="ARBA" id="ARBA00023163"/>
    </source>
</evidence>
<evidence type="ECO:0000256" key="1">
    <source>
        <dbReference type="ARBA" id="ARBA00023015"/>
    </source>
</evidence>
<evidence type="ECO:0000256" key="4">
    <source>
        <dbReference type="PROSITE-ProRule" id="PRU00335"/>
    </source>
</evidence>
<dbReference type="InterPro" id="IPR009057">
    <property type="entry name" value="Homeodomain-like_sf"/>
</dbReference>
<protein>
    <recommendedName>
        <fullName evidence="6">HTH tetR-type domain-containing protein</fullName>
    </recommendedName>
</protein>
<dbReference type="RefSeq" id="WP_345188363.1">
    <property type="nucleotide sequence ID" value="NZ_BAABGP010000022.1"/>
</dbReference>
<proteinExistence type="predicted"/>
<name>A0ABP8PPY0_9MICO</name>
<keyword evidence="3" id="KW-0804">Transcription</keyword>
<keyword evidence="2 4" id="KW-0238">DNA-binding</keyword>
<dbReference type="Proteomes" id="UP001500731">
    <property type="component" value="Unassembled WGS sequence"/>
</dbReference>
<gene>
    <name evidence="7" type="ORF">GCM10023171_31640</name>
</gene>
<dbReference type="PROSITE" id="PS50977">
    <property type="entry name" value="HTH_TETR_2"/>
    <property type="match status" value="1"/>
</dbReference>
<feature type="DNA-binding region" description="H-T-H motif" evidence="4">
    <location>
        <begin position="48"/>
        <end position="67"/>
    </location>
</feature>
<evidence type="ECO:0000313" key="7">
    <source>
        <dbReference type="EMBL" id="GAA4489922.1"/>
    </source>
</evidence>
<dbReference type="SUPFAM" id="SSF46689">
    <property type="entry name" value="Homeodomain-like"/>
    <property type="match status" value="1"/>
</dbReference>
<evidence type="ECO:0000256" key="2">
    <source>
        <dbReference type="ARBA" id="ARBA00023125"/>
    </source>
</evidence>
<feature type="domain" description="HTH tetR-type" evidence="6">
    <location>
        <begin position="25"/>
        <end position="85"/>
    </location>
</feature>
<dbReference type="InterPro" id="IPR050109">
    <property type="entry name" value="HTH-type_TetR-like_transc_reg"/>
</dbReference>
<evidence type="ECO:0000259" key="6">
    <source>
        <dbReference type="PROSITE" id="PS50977"/>
    </source>
</evidence>
<comment type="caution">
    <text evidence="7">The sequence shown here is derived from an EMBL/GenBank/DDBJ whole genome shotgun (WGS) entry which is preliminary data.</text>
</comment>
<feature type="region of interest" description="Disordered" evidence="5">
    <location>
        <begin position="1"/>
        <end position="24"/>
    </location>
</feature>
<evidence type="ECO:0000313" key="8">
    <source>
        <dbReference type="Proteomes" id="UP001500731"/>
    </source>
</evidence>
<sequence length="208" mass="22108">MTNIDEVSAADPHAEACGRRERKKQQTRQALHEAALRLVDENGLDGTTVEQICAAVDVSPRTFFNYFPSKAAAALDLPGSAISPEGADAFRAADGELVPAVCELIGASMEDAQHRKRMKSLVVRRPELMPAFAHWMGSVREQYYSLARERADDAEALAAVSLAMAALSMILHDGSAGGERPGAARLLEGVEQLVAARTAVLASSAPPA</sequence>
<organism evidence="7 8">
    <name type="scientific">Microbacterium panaciterrae</name>
    <dbReference type="NCBI Taxonomy" id="985759"/>
    <lineage>
        <taxon>Bacteria</taxon>
        <taxon>Bacillati</taxon>
        <taxon>Actinomycetota</taxon>
        <taxon>Actinomycetes</taxon>
        <taxon>Micrococcales</taxon>
        <taxon>Microbacteriaceae</taxon>
        <taxon>Microbacterium</taxon>
    </lineage>
</organism>
<dbReference type="EMBL" id="BAABGP010000022">
    <property type="protein sequence ID" value="GAA4489922.1"/>
    <property type="molecule type" value="Genomic_DNA"/>
</dbReference>
<keyword evidence="8" id="KW-1185">Reference proteome</keyword>
<keyword evidence="1" id="KW-0805">Transcription regulation</keyword>